<gene>
    <name evidence="1" type="ORF">RFI_07552</name>
</gene>
<dbReference type="InterPro" id="IPR029058">
    <property type="entry name" value="AB_hydrolase_fold"/>
</dbReference>
<dbReference type="SUPFAM" id="SSF53474">
    <property type="entry name" value="alpha/beta-Hydrolases"/>
    <property type="match status" value="1"/>
</dbReference>
<evidence type="ECO:0008006" key="3">
    <source>
        <dbReference type="Google" id="ProtNLM"/>
    </source>
</evidence>
<name>X6NUG5_RETFI</name>
<dbReference type="AlphaFoldDB" id="X6NUG5"/>
<dbReference type="GO" id="GO:0008474">
    <property type="term" value="F:palmitoyl-(protein) hydrolase activity"/>
    <property type="evidence" value="ECO:0007669"/>
    <property type="project" value="TreeGrafter"/>
</dbReference>
<proteinExistence type="predicted"/>
<dbReference type="Proteomes" id="UP000023152">
    <property type="component" value="Unassembled WGS sequence"/>
</dbReference>
<accession>X6NUG5</accession>
<keyword evidence="2" id="KW-1185">Reference proteome</keyword>
<evidence type="ECO:0000313" key="1">
    <source>
        <dbReference type="EMBL" id="ETO29568.1"/>
    </source>
</evidence>
<protein>
    <recommendedName>
        <fullName evidence="3">Serine aminopeptidase S33 domain-containing protein</fullName>
    </recommendedName>
</protein>
<dbReference type="PANTHER" id="PTHR12277">
    <property type="entry name" value="ALPHA/BETA HYDROLASE DOMAIN-CONTAINING PROTEIN"/>
    <property type="match status" value="1"/>
</dbReference>
<organism evidence="1 2">
    <name type="scientific">Reticulomyxa filosa</name>
    <dbReference type="NCBI Taxonomy" id="46433"/>
    <lineage>
        <taxon>Eukaryota</taxon>
        <taxon>Sar</taxon>
        <taxon>Rhizaria</taxon>
        <taxon>Retaria</taxon>
        <taxon>Foraminifera</taxon>
        <taxon>Monothalamids</taxon>
        <taxon>Reticulomyxidae</taxon>
        <taxon>Reticulomyxa</taxon>
    </lineage>
</organism>
<dbReference type="PANTHER" id="PTHR12277:SF81">
    <property type="entry name" value="PROTEIN ABHD13"/>
    <property type="match status" value="1"/>
</dbReference>
<sequence>MIMSVFCNDDRYGESDGEPSEPGLKIDAMTAFDYVYNSEALNLDRNRIYLFGRSLGGAVAIYIAKQHCDKLAGVILENTFTSIGDMIKHVFPILDIGFVKKYMLRSEWKSIESIADVTCPLLFLSSENV</sequence>
<evidence type="ECO:0000313" key="2">
    <source>
        <dbReference type="Proteomes" id="UP000023152"/>
    </source>
</evidence>
<dbReference type="GO" id="GO:0016020">
    <property type="term" value="C:membrane"/>
    <property type="evidence" value="ECO:0007669"/>
    <property type="project" value="TreeGrafter"/>
</dbReference>
<reference evidence="1 2" key="1">
    <citation type="journal article" date="2013" name="Curr. Biol.">
        <title>The Genome of the Foraminiferan Reticulomyxa filosa.</title>
        <authorList>
            <person name="Glockner G."/>
            <person name="Hulsmann N."/>
            <person name="Schleicher M."/>
            <person name="Noegel A.A."/>
            <person name="Eichinger L."/>
            <person name="Gallinger C."/>
            <person name="Pawlowski J."/>
            <person name="Sierra R."/>
            <person name="Euteneuer U."/>
            <person name="Pillet L."/>
            <person name="Moustafa A."/>
            <person name="Platzer M."/>
            <person name="Groth M."/>
            <person name="Szafranski K."/>
            <person name="Schliwa M."/>
        </authorList>
    </citation>
    <scope>NUCLEOTIDE SEQUENCE [LARGE SCALE GENOMIC DNA]</scope>
</reference>
<dbReference type="Gene3D" id="3.40.50.1820">
    <property type="entry name" value="alpha/beta hydrolase"/>
    <property type="match status" value="1"/>
</dbReference>
<comment type="caution">
    <text evidence="1">The sequence shown here is derived from an EMBL/GenBank/DDBJ whole genome shotgun (WGS) entry which is preliminary data.</text>
</comment>
<dbReference type="EMBL" id="ASPP01005981">
    <property type="protein sequence ID" value="ETO29568.1"/>
    <property type="molecule type" value="Genomic_DNA"/>
</dbReference>
<dbReference type="OrthoDB" id="10249433at2759"/>